<organism evidence="8 9">
    <name type="scientific">Saccharopolyspora spinosa</name>
    <dbReference type="NCBI Taxonomy" id="60894"/>
    <lineage>
        <taxon>Bacteria</taxon>
        <taxon>Bacillati</taxon>
        <taxon>Actinomycetota</taxon>
        <taxon>Actinomycetes</taxon>
        <taxon>Pseudonocardiales</taxon>
        <taxon>Pseudonocardiaceae</taxon>
        <taxon>Saccharopolyspora</taxon>
    </lineage>
</organism>
<dbReference type="SMART" id="SM01329">
    <property type="entry name" value="Iso_dh"/>
    <property type="match status" value="1"/>
</dbReference>
<keyword evidence="4" id="KW-0560">Oxidoreductase</keyword>
<reference evidence="8" key="1">
    <citation type="submission" date="2017-12" db="EMBL/GenBank/DDBJ databases">
        <title>Sequencing the genomes of 1000 Actinobacteria strains.</title>
        <authorList>
            <person name="Klenk H.-P."/>
        </authorList>
    </citation>
    <scope>NUCLEOTIDE SEQUENCE [LARGE SCALE GENOMIC DNA]</scope>
    <source>
        <strain evidence="8">DSM 44228</strain>
    </source>
</reference>
<dbReference type="GO" id="GO:0016491">
    <property type="term" value="F:oxidoreductase activity"/>
    <property type="evidence" value="ECO:0007669"/>
    <property type="project" value="UniProtKB-KW"/>
</dbReference>
<comment type="cofactor">
    <cofactor evidence="2">
        <name>Mg(2+)</name>
        <dbReference type="ChEBI" id="CHEBI:18420"/>
    </cofactor>
</comment>
<dbReference type="STRING" id="994479.GCA_000194155_02887"/>
<dbReference type="PANTHER" id="PTHR43275">
    <property type="entry name" value="D-MALATE DEHYDROGENASE [DECARBOXYLATING]"/>
    <property type="match status" value="1"/>
</dbReference>
<dbReference type="SUPFAM" id="SSF53659">
    <property type="entry name" value="Isocitrate/Isopropylmalate dehydrogenase-like"/>
    <property type="match status" value="1"/>
</dbReference>
<dbReference type="GO" id="GO:0046872">
    <property type="term" value="F:metal ion binding"/>
    <property type="evidence" value="ECO:0007669"/>
    <property type="project" value="UniProtKB-KW"/>
</dbReference>
<dbReference type="Pfam" id="PF00180">
    <property type="entry name" value="Iso_dh"/>
    <property type="match status" value="1"/>
</dbReference>
<evidence type="ECO:0000256" key="6">
    <source>
        <dbReference type="ARBA" id="ARBA00023211"/>
    </source>
</evidence>
<evidence type="ECO:0000256" key="2">
    <source>
        <dbReference type="ARBA" id="ARBA00001946"/>
    </source>
</evidence>
<protein>
    <submittedName>
        <fullName evidence="8">3-isopropylmalate dehydrogenase</fullName>
    </submittedName>
</protein>
<dbReference type="InterPro" id="IPR050501">
    <property type="entry name" value="ICDH/IPMDH"/>
</dbReference>
<dbReference type="Proteomes" id="UP000233786">
    <property type="component" value="Unassembled WGS sequence"/>
</dbReference>
<dbReference type="RefSeq" id="WP_010695735.1">
    <property type="nucleotide sequence ID" value="NZ_CP061007.1"/>
</dbReference>
<feature type="domain" description="Isopropylmalate dehydrogenase-like" evidence="7">
    <location>
        <begin position="8"/>
        <end position="353"/>
    </location>
</feature>
<keyword evidence="3" id="KW-0479">Metal-binding</keyword>
<comment type="cofactor">
    <cofactor evidence="1">
        <name>Mn(2+)</name>
        <dbReference type="ChEBI" id="CHEBI:29035"/>
    </cofactor>
</comment>
<sequence length="359" mass="38141">MGSRPRISIGLIPGDGIGPELVDSAVEVLQAASADLHFTTEDGGADTFRRTGAALSPESLERIRTAYDGVLKGPVGLPDVRHPDGTEAGILGGILRGGLDTYANVRPIALLRGTVTPLRSTETGIDYVIVRENTEGLYLSRGRGVGNDRAVADQMLMTREGTERVVRFAFELARRRSGAPADGVRRVTCVDKSNVLRSFAFFRAIFDEIADEYPDVQRDYRYADAAGHDLVADPGHFDVLVMENFLGDILSDVGAATIGGLGMCPAGNIGDHAAYFEPIHGSAPAIAGRDEANPTSQILAAALMLEHLGDHATAVRIKDAVTRAYADGQIRLLPNCRPKGGTKAATRAIINAVDTDQAP</sequence>
<dbReference type="EMBL" id="PJNB01000001">
    <property type="protein sequence ID" value="PKW14899.1"/>
    <property type="molecule type" value="Genomic_DNA"/>
</dbReference>
<keyword evidence="9" id="KW-1185">Reference proteome</keyword>
<comment type="caution">
    <text evidence="8">The sequence shown here is derived from an EMBL/GenBank/DDBJ whole genome shotgun (WGS) entry which is preliminary data.</text>
</comment>
<name>A0A2N3XW75_SACSN</name>
<keyword evidence="6" id="KW-0464">Manganese</keyword>
<evidence type="ECO:0000256" key="3">
    <source>
        <dbReference type="ARBA" id="ARBA00022723"/>
    </source>
</evidence>
<evidence type="ECO:0000256" key="1">
    <source>
        <dbReference type="ARBA" id="ARBA00001936"/>
    </source>
</evidence>
<dbReference type="PANTHER" id="PTHR43275:SF1">
    <property type="entry name" value="D-MALATE DEHYDROGENASE [DECARBOXYLATING]"/>
    <property type="match status" value="1"/>
</dbReference>
<keyword evidence="5" id="KW-0520">NAD</keyword>
<proteinExistence type="predicted"/>
<dbReference type="InterPro" id="IPR024084">
    <property type="entry name" value="IsoPropMal-DH-like_dom"/>
</dbReference>
<evidence type="ECO:0000313" key="8">
    <source>
        <dbReference type="EMBL" id="PKW14899.1"/>
    </source>
</evidence>
<gene>
    <name evidence="8" type="ORF">A8926_2554</name>
</gene>
<evidence type="ECO:0000256" key="4">
    <source>
        <dbReference type="ARBA" id="ARBA00023002"/>
    </source>
</evidence>
<evidence type="ECO:0000256" key="5">
    <source>
        <dbReference type="ARBA" id="ARBA00023027"/>
    </source>
</evidence>
<evidence type="ECO:0000259" key="7">
    <source>
        <dbReference type="SMART" id="SM01329"/>
    </source>
</evidence>
<dbReference type="AlphaFoldDB" id="A0A2N3XW75"/>
<evidence type="ECO:0000313" key="9">
    <source>
        <dbReference type="Proteomes" id="UP000233786"/>
    </source>
</evidence>
<accession>A0A2N3XW75</accession>
<dbReference type="Gene3D" id="3.40.718.10">
    <property type="entry name" value="Isopropylmalate Dehydrogenase"/>
    <property type="match status" value="1"/>
</dbReference>